<feature type="transmembrane region" description="Helical" evidence="1">
    <location>
        <begin position="83"/>
        <end position="106"/>
    </location>
</feature>
<keyword evidence="1" id="KW-1133">Transmembrane helix</keyword>
<proteinExistence type="predicted"/>
<dbReference type="Proteomes" id="UP001218218">
    <property type="component" value="Unassembled WGS sequence"/>
</dbReference>
<keyword evidence="1" id="KW-0472">Membrane</keyword>
<dbReference type="EMBL" id="JARIHO010000008">
    <property type="protein sequence ID" value="KAJ7356821.1"/>
    <property type="molecule type" value="Genomic_DNA"/>
</dbReference>
<reference evidence="2" key="1">
    <citation type="submission" date="2023-03" db="EMBL/GenBank/DDBJ databases">
        <title>Massive genome expansion in bonnet fungi (Mycena s.s.) driven by repeated elements and novel gene families across ecological guilds.</title>
        <authorList>
            <consortium name="Lawrence Berkeley National Laboratory"/>
            <person name="Harder C.B."/>
            <person name="Miyauchi S."/>
            <person name="Viragh M."/>
            <person name="Kuo A."/>
            <person name="Thoen E."/>
            <person name="Andreopoulos B."/>
            <person name="Lu D."/>
            <person name="Skrede I."/>
            <person name="Drula E."/>
            <person name="Henrissat B."/>
            <person name="Morin E."/>
            <person name="Kohler A."/>
            <person name="Barry K."/>
            <person name="LaButti K."/>
            <person name="Morin E."/>
            <person name="Salamov A."/>
            <person name="Lipzen A."/>
            <person name="Mereny Z."/>
            <person name="Hegedus B."/>
            <person name="Baldrian P."/>
            <person name="Stursova M."/>
            <person name="Weitz H."/>
            <person name="Taylor A."/>
            <person name="Grigoriev I.V."/>
            <person name="Nagy L.G."/>
            <person name="Martin F."/>
            <person name="Kauserud H."/>
        </authorList>
    </citation>
    <scope>NUCLEOTIDE SEQUENCE</scope>
    <source>
        <strain evidence="2">CBHHK002</strain>
    </source>
</reference>
<name>A0AAD7EYE3_9AGAR</name>
<keyword evidence="3" id="KW-1185">Reference proteome</keyword>
<accession>A0AAD7EYE3</accession>
<evidence type="ECO:0000313" key="3">
    <source>
        <dbReference type="Proteomes" id="UP001218218"/>
    </source>
</evidence>
<sequence>MLSCHPHLPSSTLRFQTTPQGLMKNVVDGGEEGAAIFESCSIRPPVGLKHTSAAESRCSLPQTVGSRLNTKVAHKEDGLAFDWMRAVAASLVSLDLLVGLLLAVFLDATYSILVSTPSHCWALYRNWTPLPPTGCNSHMSHLFQDRSLYVGPEMNGISVASPPGSVKHPEWPAFCQSSRQFEAKRTTAKPQSPALEIPWPSWYTEFPQAWIRLEQGGAKAAFYCGEAKRMDVERQTKALRSAALCFTSPFGFVVVPFLKFFPLTVFRNFYAAAHEYLEGRPEKVVGAGIKEGCMEDRSSSSASWSKDVVLEATQIHSEWQPVQWPFKTSLLAEVLQPMPLPAHGLCGQNDSDCLLKVQAQGKALCTQGSPTPCTFRRFAHFPGSGTSEGPQRAAIRPIQIHFLRCTIRHGQVAWFSSERTRPVRGDGVPFVALLQRGVELGQPLKAMKLAAAASCKGLAWGVKSASRTRTGRQNLGKTFPLSLHRLLTGSLLKPSGYAALPVSAAALSSEISCPPARNKTDLSKPFKATRSNQVQLQATTDKTRRHYLRVRRFRRRMFLVDDPSCGETSKTGSFNAGMELFFHDNTLCVFLLPCEAQCMRNKDLRRFFGVRPSAGVDWDSAGTFGIWMLSVVFVSAVGLCVDVDIDAQTVRPLRVTVTADGGYTLRMRAGMEGETQFRFFVEFGGAVTALKTRDA</sequence>
<feature type="transmembrane region" description="Helical" evidence="1">
    <location>
        <begin position="238"/>
        <end position="258"/>
    </location>
</feature>
<evidence type="ECO:0000313" key="2">
    <source>
        <dbReference type="EMBL" id="KAJ7356821.1"/>
    </source>
</evidence>
<keyword evidence="1" id="KW-0812">Transmembrane</keyword>
<comment type="caution">
    <text evidence="2">The sequence shown here is derived from an EMBL/GenBank/DDBJ whole genome shotgun (WGS) entry which is preliminary data.</text>
</comment>
<organism evidence="2 3">
    <name type="scientific">Mycena albidolilacea</name>
    <dbReference type="NCBI Taxonomy" id="1033008"/>
    <lineage>
        <taxon>Eukaryota</taxon>
        <taxon>Fungi</taxon>
        <taxon>Dikarya</taxon>
        <taxon>Basidiomycota</taxon>
        <taxon>Agaricomycotina</taxon>
        <taxon>Agaricomycetes</taxon>
        <taxon>Agaricomycetidae</taxon>
        <taxon>Agaricales</taxon>
        <taxon>Marasmiineae</taxon>
        <taxon>Mycenaceae</taxon>
        <taxon>Mycena</taxon>
    </lineage>
</organism>
<protein>
    <submittedName>
        <fullName evidence="2">Uncharacterized protein</fullName>
    </submittedName>
</protein>
<evidence type="ECO:0000256" key="1">
    <source>
        <dbReference type="SAM" id="Phobius"/>
    </source>
</evidence>
<gene>
    <name evidence="2" type="ORF">DFH08DRAFT_802797</name>
</gene>
<dbReference type="AlphaFoldDB" id="A0AAD7EYE3"/>